<dbReference type="Proteomes" id="UP000245845">
    <property type="component" value="Unassembled WGS sequence"/>
</dbReference>
<dbReference type="RefSeq" id="WP_109731731.1">
    <property type="nucleotide sequence ID" value="NZ_BAAACK010000003.1"/>
</dbReference>
<dbReference type="PIRSF" id="PIRSF031644">
    <property type="entry name" value="UCP031644"/>
    <property type="match status" value="1"/>
</dbReference>
<gene>
    <name evidence="2" type="ORF">A8806_10861</name>
</gene>
<accession>A0A2Y9BFU9</accession>
<feature type="domain" description="GyrI-like small molecule binding" evidence="1">
    <location>
        <begin position="18"/>
        <end position="208"/>
    </location>
</feature>
<dbReference type="Gene3D" id="3.20.80.10">
    <property type="entry name" value="Regulatory factor, effector binding domain"/>
    <property type="match status" value="1"/>
</dbReference>
<sequence>MAFDFKKEYKQFYMPKNKPEIVMVPPINYIAVQGTGNPNEEGGAYQQAVGILYAVAYTLRMSYKGTHKIDGFFEYVVPPLEGFWWQEDVDGVDYSDKSSFNWISVIRLPDFVKKDDFDWAVQEAARKKKLDCSSAEYLTIDEGLCVQMMHYGVYDDEPATVAIMDEYLSANGYENDFSDHRLHHEIYLSDPRKTVASKQKTVIRHPVKTK</sequence>
<dbReference type="Pfam" id="PF06445">
    <property type="entry name" value="GyrI-like"/>
    <property type="match status" value="1"/>
</dbReference>
<dbReference type="InterPro" id="IPR029442">
    <property type="entry name" value="GyrI-like"/>
</dbReference>
<dbReference type="EMBL" id="QGDL01000008">
    <property type="protein sequence ID" value="PWJ28546.1"/>
    <property type="molecule type" value="Genomic_DNA"/>
</dbReference>
<dbReference type="SUPFAM" id="SSF55136">
    <property type="entry name" value="Probable bacterial effector-binding domain"/>
    <property type="match status" value="1"/>
</dbReference>
<reference evidence="2 3" key="1">
    <citation type="submission" date="2018-05" db="EMBL/GenBank/DDBJ databases">
        <title>The Hungate 1000. A catalogue of reference genomes from the rumen microbiome.</title>
        <authorList>
            <person name="Kelly W."/>
        </authorList>
    </citation>
    <scope>NUCLEOTIDE SEQUENCE [LARGE SCALE GENOMIC DNA]</scope>
    <source>
        <strain evidence="2 3">NLAE-zl-C242</strain>
    </source>
</reference>
<organism evidence="2 3">
    <name type="scientific">Faecalicatena orotica</name>
    <dbReference type="NCBI Taxonomy" id="1544"/>
    <lineage>
        <taxon>Bacteria</taxon>
        <taxon>Bacillati</taxon>
        <taxon>Bacillota</taxon>
        <taxon>Clostridia</taxon>
        <taxon>Lachnospirales</taxon>
        <taxon>Lachnospiraceae</taxon>
        <taxon>Faecalicatena</taxon>
    </lineage>
</organism>
<name>A0A2Y9BFU9_9FIRM</name>
<comment type="caution">
    <text evidence="2">The sequence shown here is derived from an EMBL/GenBank/DDBJ whole genome shotgun (WGS) entry which is preliminary data.</text>
</comment>
<dbReference type="OrthoDB" id="4772335at2"/>
<keyword evidence="3" id="KW-1185">Reference proteome</keyword>
<dbReference type="InterPro" id="IPR008319">
    <property type="entry name" value="GyrI-like_CCH_Lin2189-like"/>
</dbReference>
<evidence type="ECO:0000259" key="1">
    <source>
        <dbReference type="Pfam" id="PF06445"/>
    </source>
</evidence>
<protein>
    <recommendedName>
        <fullName evidence="1">GyrI-like small molecule binding domain-containing protein</fullName>
    </recommendedName>
</protein>
<dbReference type="InterPro" id="IPR011256">
    <property type="entry name" value="Reg_factor_effector_dom_sf"/>
</dbReference>
<evidence type="ECO:0000313" key="3">
    <source>
        <dbReference type="Proteomes" id="UP000245845"/>
    </source>
</evidence>
<proteinExistence type="predicted"/>
<evidence type="ECO:0000313" key="2">
    <source>
        <dbReference type="EMBL" id="PWJ28546.1"/>
    </source>
</evidence>
<dbReference type="AlphaFoldDB" id="A0A2Y9BFU9"/>